<evidence type="ECO:0000313" key="8">
    <source>
        <dbReference type="EMBL" id="RRO86395.1"/>
    </source>
</evidence>
<comment type="similarity">
    <text evidence="2">Belongs to the acyl-CoA dehydrogenase family.</text>
</comment>
<dbReference type="Gene3D" id="1.20.140.10">
    <property type="entry name" value="Butyryl-CoA Dehydrogenase, subunit A, domain 3"/>
    <property type="match status" value="1"/>
</dbReference>
<dbReference type="Proteomes" id="UP000276526">
    <property type="component" value="Unassembled WGS sequence"/>
</dbReference>
<name>A0A3R8RDQ1_9CORY</name>
<dbReference type="PANTHER" id="PTHR43884:SF20">
    <property type="entry name" value="ACYL-COA DEHYDROGENASE FADE28"/>
    <property type="match status" value="1"/>
</dbReference>
<sequence>MDLGLNDEQTMLAETAKDVFGRAAGDPGHAPEDGLALRTDVWAAVAQLGLTGLTVPEEYDGAGAGVAEVYAAMSAAGAAAATEPLIDGAYVASWLIGDLGDDGQRSTWLPRIAGGEAVVPLAHAEPGRSWMQDRTTTVTDGALHGTKTAVPVADAASAFLVTAVEDGDFGVYLVEAGADGLTLDVHRAADWTRSALVTFDGTPAVRLGDGSGSGSGDRAAAALRAFRRATALGRIAETAYAVGLAETALSMTAEYLTVRKQFRVTLNKFQVLVHRAAQMYSDVELTRSMALWATAVAETAGGPVVGTSSGDGSGDRDGGDSLDLLTSTADEAFAFVAGQARQIAEEAVQLHGGIGMTYEARISHVAAGLTAVTQAFGGVLETRSRVLASGSPESAPSALLHNELAQEA</sequence>
<dbReference type="Pfam" id="PF02771">
    <property type="entry name" value="Acyl-CoA_dh_N"/>
    <property type="match status" value="1"/>
</dbReference>
<keyword evidence="4" id="KW-0274">FAD</keyword>
<dbReference type="GO" id="GO:0003995">
    <property type="term" value="F:acyl-CoA dehydrogenase activity"/>
    <property type="evidence" value="ECO:0007669"/>
    <property type="project" value="TreeGrafter"/>
</dbReference>
<dbReference type="EMBL" id="PQNK01000010">
    <property type="protein sequence ID" value="RRO86395.1"/>
    <property type="molecule type" value="Genomic_DNA"/>
</dbReference>
<keyword evidence="3" id="KW-0285">Flavoprotein</keyword>
<dbReference type="Pfam" id="PF00441">
    <property type="entry name" value="Acyl-CoA_dh_1"/>
    <property type="match status" value="1"/>
</dbReference>
<dbReference type="RefSeq" id="WP_125173071.1">
    <property type="nucleotide sequence ID" value="NZ_JAPJOD010000137.1"/>
</dbReference>
<dbReference type="SUPFAM" id="SSF56645">
    <property type="entry name" value="Acyl-CoA dehydrogenase NM domain-like"/>
    <property type="match status" value="1"/>
</dbReference>
<dbReference type="InterPro" id="IPR037069">
    <property type="entry name" value="AcylCoA_DH/ox_N_sf"/>
</dbReference>
<gene>
    <name evidence="8" type="ORF">CXF48_07250</name>
</gene>
<dbReference type="SUPFAM" id="SSF47203">
    <property type="entry name" value="Acyl-CoA dehydrogenase C-terminal domain-like"/>
    <property type="match status" value="1"/>
</dbReference>
<feature type="domain" description="Acyl-CoA dehydrogenase/oxidase C-terminal" evidence="6">
    <location>
        <begin position="226"/>
        <end position="300"/>
    </location>
</feature>
<evidence type="ECO:0000256" key="2">
    <source>
        <dbReference type="ARBA" id="ARBA00009347"/>
    </source>
</evidence>
<reference evidence="8 9" key="1">
    <citation type="submission" date="2018-01" db="EMBL/GenBank/DDBJ databases">
        <title>Twenty Corynebacterium bovis Genomes.</title>
        <authorList>
            <person name="Gulvik C.A."/>
        </authorList>
    </citation>
    <scope>NUCLEOTIDE SEQUENCE [LARGE SCALE GENOMIC DNA]</scope>
    <source>
        <strain evidence="8 9">F6900</strain>
    </source>
</reference>
<dbReference type="Gene3D" id="1.10.540.10">
    <property type="entry name" value="Acyl-CoA dehydrogenase/oxidase, N-terminal domain"/>
    <property type="match status" value="1"/>
</dbReference>
<evidence type="ECO:0000256" key="3">
    <source>
        <dbReference type="ARBA" id="ARBA00022630"/>
    </source>
</evidence>
<evidence type="ECO:0000259" key="7">
    <source>
        <dbReference type="Pfam" id="PF02771"/>
    </source>
</evidence>
<dbReference type="AlphaFoldDB" id="A0A3R8RDQ1"/>
<dbReference type="Gene3D" id="2.40.110.10">
    <property type="entry name" value="Butyryl-CoA Dehydrogenase, subunit A, domain 2"/>
    <property type="match status" value="1"/>
</dbReference>
<dbReference type="InterPro" id="IPR046373">
    <property type="entry name" value="Acyl-CoA_Oxase/DH_mid-dom_sf"/>
</dbReference>
<feature type="domain" description="Acyl-CoA dehydrogenase/oxidase N-terminal" evidence="7">
    <location>
        <begin position="6"/>
        <end position="116"/>
    </location>
</feature>
<evidence type="ECO:0000313" key="9">
    <source>
        <dbReference type="Proteomes" id="UP000276526"/>
    </source>
</evidence>
<evidence type="ECO:0000259" key="6">
    <source>
        <dbReference type="Pfam" id="PF00441"/>
    </source>
</evidence>
<proteinExistence type="inferred from homology"/>
<dbReference type="InterPro" id="IPR009100">
    <property type="entry name" value="AcylCoA_DH/oxidase_NM_dom_sf"/>
</dbReference>
<evidence type="ECO:0000256" key="5">
    <source>
        <dbReference type="ARBA" id="ARBA00023002"/>
    </source>
</evidence>
<dbReference type="GO" id="GO:0050660">
    <property type="term" value="F:flavin adenine dinucleotide binding"/>
    <property type="evidence" value="ECO:0007669"/>
    <property type="project" value="InterPro"/>
</dbReference>
<dbReference type="InterPro" id="IPR013786">
    <property type="entry name" value="AcylCoA_DH/ox_N"/>
</dbReference>
<evidence type="ECO:0000256" key="1">
    <source>
        <dbReference type="ARBA" id="ARBA00001974"/>
    </source>
</evidence>
<comment type="cofactor">
    <cofactor evidence="1">
        <name>FAD</name>
        <dbReference type="ChEBI" id="CHEBI:57692"/>
    </cofactor>
</comment>
<protein>
    <submittedName>
        <fullName evidence="8">Acyl-CoA dehydrogenase</fullName>
    </submittedName>
</protein>
<organism evidence="8 9">
    <name type="scientific">Corynebacterium bovis</name>
    <dbReference type="NCBI Taxonomy" id="36808"/>
    <lineage>
        <taxon>Bacteria</taxon>
        <taxon>Bacillati</taxon>
        <taxon>Actinomycetota</taxon>
        <taxon>Actinomycetes</taxon>
        <taxon>Mycobacteriales</taxon>
        <taxon>Corynebacteriaceae</taxon>
        <taxon>Corynebacterium</taxon>
    </lineage>
</organism>
<accession>A0A3R8RDQ1</accession>
<keyword evidence="5" id="KW-0560">Oxidoreductase</keyword>
<dbReference type="InterPro" id="IPR009075">
    <property type="entry name" value="AcylCo_DH/oxidase_C"/>
</dbReference>
<dbReference type="InterPro" id="IPR036250">
    <property type="entry name" value="AcylCo_DH-like_C"/>
</dbReference>
<evidence type="ECO:0000256" key="4">
    <source>
        <dbReference type="ARBA" id="ARBA00022827"/>
    </source>
</evidence>
<dbReference type="PANTHER" id="PTHR43884">
    <property type="entry name" value="ACYL-COA DEHYDROGENASE"/>
    <property type="match status" value="1"/>
</dbReference>
<comment type="caution">
    <text evidence="8">The sequence shown here is derived from an EMBL/GenBank/DDBJ whole genome shotgun (WGS) entry which is preliminary data.</text>
</comment>